<feature type="domain" description="CHASE" evidence="5">
    <location>
        <begin position="90"/>
        <end position="231"/>
    </location>
</feature>
<dbReference type="SUPFAM" id="SSF141868">
    <property type="entry name" value="EAL domain-like"/>
    <property type="match status" value="1"/>
</dbReference>
<proteinExistence type="predicted"/>
<dbReference type="InterPro" id="IPR052155">
    <property type="entry name" value="Biofilm_reg_signaling"/>
</dbReference>
<dbReference type="Pfam" id="PF03924">
    <property type="entry name" value="CHASE"/>
    <property type="match status" value="1"/>
</dbReference>
<evidence type="ECO:0000313" key="8">
    <source>
        <dbReference type="EMBL" id="MDX8477414.1"/>
    </source>
</evidence>
<evidence type="ECO:0000256" key="1">
    <source>
        <dbReference type="ARBA" id="ARBA00004370"/>
    </source>
</evidence>
<dbReference type="CDD" id="cd01948">
    <property type="entry name" value="EAL"/>
    <property type="match status" value="1"/>
</dbReference>
<dbReference type="Gene3D" id="3.30.450.20">
    <property type="entry name" value="PAS domain"/>
    <property type="match status" value="1"/>
</dbReference>
<dbReference type="SMART" id="SM00052">
    <property type="entry name" value="EAL"/>
    <property type="match status" value="1"/>
</dbReference>
<dbReference type="InterPro" id="IPR006189">
    <property type="entry name" value="CHASE_dom"/>
</dbReference>
<gene>
    <name evidence="8" type="ORF">RFN28_02840</name>
</gene>
<comment type="caution">
    <text evidence="8">The sequence shown here is derived from an EMBL/GenBank/DDBJ whole genome shotgun (WGS) entry which is preliminary data.</text>
</comment>
<keyword evidence="9" id="KW-1185">Reference proteome</keyword>
<dbReference type="InterPro" id="IPR043128">
    <property type="entry name" value="Rev_trsase/Diguanyl_cyclase"/>
</dbReference>
<dbReference type="Pfam" id="PF00990">
    <property type="entry name" value="GGDEF"/>
    <property type="match status" value="1"/>
</dbReference>
<organism evidence="8 9">
    <name type="scientific">Mesorhizobium album</name>
    <dbReference type="NCBI Taxonomy" id="3072314"/>
    <lineage>
        <taxon>Bacteria</taxon>
        <taxon>Pseudomonadati</taxon>
        <taxon>Pseudomonadota</taxon>
        <taxon>Alphaproteobacteria</taxon>
        <taxon>Hyphomicrobiales</taxon>
        <taxon>Phyllobacteriaceae</taxon>
        <taxon>Mesorhizobium</taxon>
    </lineage>
</organism>
<dbReference type="CDD" id="cd01949">
    <property type="entry name" value="GGDEF"/>
    <property type="match status" value="1"/>
</dbReference>
<evidence type="ECO:0000256" key="4">
    <source>
        <dbReference type="ARBA" id="ARBA00023136"/>
    </source>
</evidence>
<evidence type="ECO:0000256" key="2">
    <source>
        <dbReference type="ARBA" id="ARBA00022692"/>
    </source>
</evidence>
<keyword evidence="2" id="KW-0812">Transmembrane</keyword>
<dbReference type="EMBL" id="JAVIIW010000002">
    <property type="protein sequence ID" value="MDX8477414.1"/>
    <property type="molecule type" value="Genomic_DNA"/>
</dbReference>
<reference evidence="8 9" key="1">
    <citation type="submission" date="2023-08" db="EMBL/GenBank/DDBJ databases">
        <title>Implementing the SeqCode for naming new Mesorhizobium species isolated from Vachellia karroo root nodules.</title>
        <authorList>
            <person name="Van Lill M."/>
        </authorList>
    </citation>
    <scope>NUCLEOTIDE SEQUENCE [LARGE SCALE GENOMIC DNA]</scope>
    <source>
        <strain evidence="8 9">VK24D</strain>
    </source>
</reference>
<dbReference type="SMART" id="SM00267">
    <property type="entry name" value="GGDEF"/>
    <property type="match status" value="1"/>
</dbReference>
<dbReference type="Pfam" id="PF08447">
    <property type="entry name" value="PAS_3"/>
    <property type="match status" value="1"/>
</dbReference>
<accession>A0ABU4XUV4</accession>
<protein>
    <submittedName>
        <fullName evidence="8">EAL domain-containing protein</fullName>
    </submittedName>
</protein>
<dbReference type="InterPro" id="IPR035965">
    <property type="entry name" value="PAS-like_dom_sf"/>
</dbReference>
<dbReference type="CDD" id="cd00130">
    <property type="entry name" value="PAS"/>
    <property type="match status" value="1"/>
</dbReference>
<feature type="domain" description="EAL" evidence="6">
    <location>
        <begin position="604"/>
        <end position="855"/>
    </location>
</feature>
<feature type="domain" description="GGDEF" evidence="7">
    <location>
        <begin position="462"/>
        <end position="595"/>
    </location>
</feature>
<sequence length="860" mass="95022">MAAVVIFICAVFADHQNKIVSDQAAREEVLARVNLIRAKLEGNINGNLQLVRGLVATVMAEPYMGQPRFAALASSLFGEDSQLRNIAGAPDLVISLMYPIAGNEKAMGLDYRNDAQQRAAALRARDERKLILAGPVDLVQGGQGFIGRFPVFVKSAGNTERFWGIVSAVVDVQRLYEASGLFDKDLGIDIALIGKDALGAQGEQFFGDETVGKNNPVRVDVLLPSGSWQIAAIPENGWPTTPANAWVFRGIMAAAGALILIPFLVAGRLIGERQRNYWELERLSRRLELALEASAIGVWEHDLKTNDLMWDDRVNEIYGKPVDGKPRGYSDWAGAIHPDDLAAALADFDSAAAVGGPYSSEYRIVRPDGEIRHVRSKAIFYQAANNSPRMVGAEWDVTADVLLNADLVRARQLAESKNAELESARARIEHIALHDPLTGLPNRRYLDQVLEDYAANARLNGEHAALLHIDLDRFKQINDTLGHAAGDAMLVHASSVLQSNVGEQGFVARVGGDEFIILCRVRDDLDQPAVLADRIIKQMRQPVYYKGHQCRFGVSVGIAIDNGNDVEARQLLVNADIALYQAKSRGRNRREFFTGALQSEIINTKRIADEILNGLERNEFIVSYQPQFDAQTLDIVGVEALARWKHPEKGILAPDAFLKIAEELNVVSTIDRSVLKQSLSDFDEWAAENLGIPHVSVNVSAKRLQDEELIKNLRELKIKKGTVSFELVESIFLDENDDLVTWNVEQIKQLGIDVEIDDFGTGYASVISLLKLQPRRLKIDRQLVFPIVRSRQQRQLVSSIIEIGKSLGIEIVAEGVETMEHARLLKGLGCDVLQGYAFGRTLASDELKTFVRSRRLSVAS</sequence>
<dbReference type="NCBIfam" id="TIGR00254">
    <property type="entry name" value="GGDEF"/>
    <property type="match status" value="1"/>
</dbReference>
<dbReference type="Gene3D" id="2.10.70.100">
    <property type="match status" value="1"/>
</dbReference>
<dbReference type="InterPro" id="IPR013655">
    <property type="entry name" value="PAS_fold_3"/>
</dbReference>
<dbReference type="Gene3D" id="3.20.20.450">
    <property type="entry name" value="EAL domain"/>
    <property type="match status" value="1"/>
</dbReference>
<dbReference type="Gene3D" id="3.30.450.350">
    <property type="entry name" value="CHASE domain"/>
    <property type="match status" value="1"/>
</dbReference>
<keyword evidence="4" id="KW-0472">Membrane</keyword>
<dbReference type="PROSITE" id="PS50839">
    <property type="entry name" value="CHASE"/>
    <property type="match status" value="1"/>
</dbReference>
<evidence type="ECO:0000313" key="9">
    <source>
        <dbReference type="Proteomes" id="UP001287059"/>
    </source>
</evidence>
<dbReference type="Pfam" id="PF00563">
    <property type="entry name" value="EAL"/>
    <property type="match status" value="1"/>
</dbReference>
<comment type="subcellular location">
    <subcellularLocation>
        <location evidence="1">Membrane</location>
    </subcellularLocation>
</comment>
<evidence type="ECO:0000259" key="7">
    <source>
        <dbReference type="PROSITE" id="PS50887"/>
    </source>
</evidence>
<keyword evidence="3" id="KW-1133">Transmembrane helix</keyword>
<name>A0ABU4XUV4_9HYPH</name>
<dbReference type="InterPro" id="IPR000014">
    <property type="entry name" value="PAS"/>
</dbReference>
<dbReference type="PROSITE" id="PS50887">
    <property type="entry name" value="GGDEF"/>
    <property type="match status" value="1"/>
</dbReference>
<evidence type="ECO:0000259" key="5">
    <source>
        <dbReference type="PROSITE" id="PS50839"/>
    </source>
</evidence>
<evidence type="ECO:0000256" key="3">
    <source>
        <dbReference type="ARBA" id="ARBA00022989"/>
    </source>
</evidence>
<evidence type="ECO:0000259" key="6">
    <source>
        <dbReference type="PROSITE" id="PS50883"/>
    </source>
</evidence>
<dbReference type="SUPFAM" id="SSF55073">
    <property type="entry name" value="Nucleotide cyclase"/>
    <property type="match status" value="1"/>
</dbReference>
<dbReference type="InterPro" id="IPR029787">
    <property type="entry name" value="Nucleotide_cyclase"/>
</dbReference>
<dbReference type="PROSITE" id="PS50883">
    <property type="entry name" value="EAL"/>
    <property type="match status" value="1"/>
</dbReference>
<dbReference type="Gene3D" id="3.30.70.270">
    <property type="match status" value="1"/>
</dbReference>
<dbReference type="PANTHER" id="PTHR44757">
    <property type="entry name" value="DIGUANYLATE CYCLASE DGCP"/>
    <property type="match status" value="1"/>
</dbReference>
<dbReference type="SMART" id="SM01079">
    <property type="entry name" value="CHASE"/>
    <property type="match status" value="1"/>
</dbReference>
<dbReference type="InterPro" id="IPR000160">
    <property type="entry name" value="GGDEF_dom"/>
</dbReference>
<dbReference type="InterPro" id="IPR001633">
    <property type="entry name" value="EAL_dom"/>
</dbReference>
<dbReference type="SUPFAM" id="SSF55785">
    <property type="entry name" value="PYP-like sensor domain (PAS domain)"/>
    <property type="match status" value="1"/>
</dbReference>
<dbReference type="InterPro" id="IPR042240">
    <property type="entry name" value="CHASE_sf"/>
</dbReference>
<dbReference type="InterPro" id="IPR035919">
    <property type="entry name" value="EAL_sf"/>
</dbReference>
<dbReference type="Proteomes" id="UP001287059">
    <property type="component" value="Unassembled WGS sequence"/>
</dbReference>
<dbReference type="PANTHER" id="PTHR44757:SF2">
    <property type="entry name" value="BIOFILM ARCHITECTURE MAINTENANCE PROTEIN MBAA"/>
    <property type="match status" value="1"/>
</dbReference>